<comment type="caution">
    <text evidence="2">The sequence shown here is derived from an EMBL/GenBank/DDBJ whole genome shotgun (WGS) entry which is preliminary data.</text>
</comment>
<gene>
    <name evidence="2" type="ORF">E1284_33405</name>
</gene>
<evidence type="ECO:0000313" key="2">
    <source>
        <dbReference type="EMBL" id="TDC06744.1"/>
    </source>
</evidence>
<keyword evidence="3" id="KW-1185">Reference proteome</keyword>
<dbReference type="Proteomes" id="UP000295431">
    <property type="component" value="Unassembled WGS sequence"/>
</dbReference>
<feature type="region of interest" description="Disordered" evidence="1">
    <location>
        <begin position="131"/>
        <end position="158"/>
    </location>
</feature>
<name>A0A4R4NEE4_9ACTN</name>
<dbReference type="OrthoDB" id="4800194at2"/>
<evidence type="ECO:0000313" key="3">
    <source>
        <dbReference type="Proteomes" id="UP000295431"/>
    </source>
</evidence>
<reference evidence="2 3" key="1">
    <citation type="submission" date="2019-03" db="EMBL/GenBank/DDBJ databases">
        <title>Draft genome sequences of novel Actinobacteria.</title>
        <authorList>
            <person name="Sahin N."/>
            <person name="Ay H."/>
            <person name="Saygin H."/>
        </authorList>
    </citation>
    <scope>NUCLEOTIDE SEQUENCE [LARGE SCALE GENOMIC DNA]</scope>
    <source>
        <strain evidence="2 3">DSM 45347</strain>
    </source>
</reference>
<evidence type="ECO:0000256" key="1">
    <source>
        <dbReference type="SAM" id="MobiDB-lite"/>
    </source>
</evidence>
<organism evidence="2 3">
    <name type="scientific">Actinomadura bangladeshensis</name>
    <dbReference type="NCBI Taxonomy" id="453573"/>
    <lineage>
        <taxon>Bacteria</taxon>
        <taxon>Bacillati</taxon>
        <taxon>Actinomycetota</taxon>
        <taxon>Actinomycetes</taxon>
        <taxon>Streptosporangiales</taxon>
        <taxon>Thermomonosporaceae</taxon>
        <taxon>Actinomadura</taxon>
    </lineage>
</organism>
<dbReference type="EMBL" id="SMJW01000260">
    <property type="protein sequence ID" value="TDC06744.1"/>
    <property type="molecule type" value="Genomic_DNA"/>
</dbReference>
<proteinExistence type="predicted"/>
<protein>
    <submittedName>
        <fullName evidence="2">Uncharacterized protein</fullName>
    </submittedName>
</protein>
<feature type="compositionally biased region" description="Basic and acidic residues" evidence="1">
    <location>
        <begin position="10"/>
        <end position="21"/>
    </location>
</feature>
<feature type="region of interest" description="Disordered" evidence="1">
    <location>
        <begin position="1"/>
        <end position="22"/>
    </location>
</feature>
<sequence>MRGSGRGTPRRPDPPEPRQERPTANFARATAALLVPFVVAGCLPQQPDELPVRVKHVRDVDSLVLLLDAYRTSPAQRRLMQRAEKTLVSPCLRRFRIAVDFGDPAAPPFSQNARRYGLADEARASKLGYSTPEITRRPPRPNLPPLARKAAWGDGPAKIRGRNLPEGGCVGEAGRTLSTGAPPAGILADLLAFSTLETSAKDRRVRVAFGRWSSCMKRSGHTYATPKDANRDRRFIDGPDHRVSPTETATAVTDVRCKHQAHLIDVWAGVGDAYQRRLIARHKSELDRERATHAIRLSIANKALETSG</sequence>
<dbReference type="AlphaFoldDB" id="A0A4R4NEE4"/>
<accession>A0A4R4NEE4</accession>
<dbReference type="RefSeq" id="WP_131944159.1">
    <property type="nucleotide sequence ID" value="NZ_BAAAMX010000073.1"/>
</dbReference>